<dbReference type="Proteomes" id="UP000027135">
    <property type="component" value="Unassembled WGS sequence"/>
</dbReference>
<dbReference type="EMBL" id="KK853231">
    <property type="protein sequence ID" value="KDR09623.1"/>
    <property type="molecule type" value="Genomic_DNA"/>
</dbReference>
<keyword evidence="2" id="KW-1185">Reference proteome</keyword>
<sequence length="59" mass="6640">KSLVYETPVYDPEQLLAKILAASDVVRETPGIFERVRQSFVGRCNACIECGGRHFENLL</sequence>
<gene>
    <name evidence="1" type="ORF">L798_00416</name>
</gene>
<dbReference type="InParanoid" id="A0A067QKJ4"/>
<reference evidence="1 2" key="1">
    <citation type="journal article" date="2014" name="Nat. Commun.">
        <title>Molecular traces of alternative social organization in a termite genome.</title>
        <authorList>
            <person name="Terrapon N."/>
            <person name="Li C."/>
            <person name="Robertson H.M."/>
            <person name="Ji L."/>
            <person name="Meng X."/>
            <person name="Booth W."/>
            <person name="Chen Z."/>
            <person name="Childers C.P."/>
            <person name="Glastad K.M."/>
            <person name="Gokhale K."/>
            <person name="Gowin J."/>
            <person name="Gronenberg W."/>
            <person name="Hermansen R.A."/>
            <person name="Hu H."/>
            <person name="Hunt B.G."/>
            <person name="Huylmans A.K."/>
            <person name="Khalil S.M."/>
            <person name="Mitchell R.D."/>
            <person name="Munoz-Torres M.C."/>
            <person name="Mustard J.A."/>
            <person name="Pan H."/>
            <person name="Reese J.T."/>
            <person name="Scharf M.E."/>
            <person name="Sun F."/>
            <person name="Vogel H."/>
            <person name="Xiao J."/>
            <person name="Yang W."/>
            <person name="Yang Z."/>
            <person name="Yang Z."/>
            <person name="Zhou J."/>
            <person name="Zhu J."/>
            <person name="Brent C.S."/>
            <person name="Elsik C.G."/>
            <person name="Goodisman M.A."/>
            <person name="Liberles D.A."/>
            <person name="Roe R.M."/>
            <person name="Vargo E.L."/>
            <person name="Vilcinskas A."/>
            <person name="Wang J."/>
            <person name="Bornberg-Bauer E."/>
            <person name="Korb J."/>
            <person name="Zhang G."/>
            <person name="Liebig J."/>
        </authorList>
    </citation>
    <scope>NUCLEOTIDE SEQUENCE [LARGE SCALE GENOMIC DNA]</scope>
    <source>
        <tissue evidence="1">Whole organism</tissue>
    </source>
</reference>
<proteinExistence type="predicted"/>
<feature type="non-terminal residue" evidence="1">
    <location>
        <position position="1"/>
    </location>
</feature>
<protein>
    <submittedName>
        <fullName evidence="1">Uncharacterized protein</fullName>
    </submittedName>
</protein>
<name>A0A067QKJ4_ZOONE</name>
<accession>A0A067QKJ4</accession>
<evidence type="ECO:0000313" key="2">
    <source>
        <dbReference type="Proteomes" id="UP000027135"/>
    </source>
</evidence>
<organism evidence="1 2">
    <name type="scientific">Zootermopsis nevadensis</name>
    <name type="common">Dampwood termite</name>
    <dbReference type="NCBI Taxonomy" id="136037"/>
    <lineage>
        <taxon>Eukaryota</taxon>
        <taxon>Metazoa</taxon>
        <taxon>Ecdysozoa</taxon>
        <taxon>Arthropoda</taxon>
        <taxon>Hexapoda</taxon>
        <taxon>Insecta</taxon>
        <taxon>Pterygota</taxon>
        <taxon>Neoptera</taxon>
        <taxon>Polyneoptera</taxon>
        <taxon>Dictyoptera</taxon>
        <taxon>Blattodea</taxon>
        <taxon>Blattoidea</taxon>
        <taxon>Termitoidae</taxon>
        <taxon>Termopsidae</taxon>
        <taxon>Zootermopsis</taxon>
    </lineage>
</organism>
<dbReference type="AlphaFoldDB" id="A0A067QKJ4"/>
<dbReference type="OMA" id="ETIRHMP"/>
<evidence type="ECO:0000313" key="1">
    <source>
        <dbReference type="EMBL" id="KDR09623.1"/>
    </source>
</evidence>